<dbReference type="GO" id="GO:0003997">
    <property type="term" value="F:acyl-CoA oxidase activity"/>
    <property type="evidence" value="ECO:0007669"/>
    <property type="project" value="InterPro"/>
</dbReference>
<gene>
    <name evidence="16" type="ORF">RHTO0S_11e00672g</name>
</gene>
<evidence type="ECO:0000256" key="5">
    <source>
        <dbReference type="ARBA" id="ARBA00022827"/>
    </source>
</evidence>
<evidence type="ECO:0000256" key="10">
    <source>
        <dbReference type="PIRNR" id="PIRNR000168"/>
    </source>
</evidence>
<evidence type="ECO:0000256" key="8">
    <source>
        <dbReference type="ARBA" id="ARBA00023098"/>
    </source>
</evidence>
<evidence type="ECO:0000256" key="3">
    <source>
        <dbReference type="ARBA" id="ARBA00006288"/>
    </source>
</evidence>
<feature type="domain" description="Acyl-coenzyme A oxidase N-terminal" evidence="14">
    <location>
        <begin position="21"/>
        <end position="135"/>
    </location>
</feature>
<dbReference type="SUPFAM" id="SSF47203">
    <property type="entry name" value="Acyl-CoA dehydrogenase C-terminal domain-like"/>
    <property type="match status" value="2"/>
</dbReference>
<dbReference type="Gene3D" id="1.10.540.10">
    <property type="entry name" value="Acyl-CoA dehydrogenase/oxidase, N-terminal domain"/>
    <property type="match status" value="1"/>
</dbReference>
<evidence type="ECO:0000259" key="15">
    <source>
        <dbReference type="Pfam" id="PF22924"/>
    </source>
</evidence>
<dbReference type="PANTHER" id="PTHR10909:SF250">
    <property type="entry name" value="PEROXISOMAL ACYL-COENZYME A OXIDASE 1"/>
    <property type="match status" value="1"/>
</dbReference>
<sequence length="710" mass="77740">MAPQSTLDIQAARQRASFDPHVLHRVLLAGSKDPDMRKRVAQLISSNPAFDKTSKSYLSRPKQIERGLKAARDLFQAVDEHDLDYIEYLEALVSLIDDPIGLNLHEIAFTPVIQAQGSDEQQAEWLPLCYNHAIIGCYLQTELGHGSNVQQLETTATYDPKKDEFVIHSPTISATKWWIGALGILSTHGVIQARLFIGGKDYGPHLFIVQLRSMKDHSLLPGIEAGEIGPKVHGAMSALDNGWARFNNVRIPRKQMLSRFAQVEPRNGGTYVKPLHSKLSYGGMIFIRSQMIGNLSWRLAKAVTISIRYLHMRRQFADPELKPGEEQHGVERQVISYPAVYMRVIPQLVNTIVFMTAGKDMANLYHAMSAELAGGNTNLLAETHAVSSGLKTYVSSAVVEGCETVRRAMGGHGFLASTGVGRIYATELPSATYEGDNYILNLQVARAALKSFKAFVGSTSSNPKDALKNLTASSAYLASLAPPPKLPLSAPTSVKDWQSLPLLQRLLDLRAALTVGRLASLLASGRKFGEMSWECVQVSEAVAEAFLAGRMVEAIGKGGLLTDGAGEREKAVLEKVVTFFLLHRVSHALPSLLEFGILAPSPPLSLSSSTPLKQDAPLEQLRLSLDGVARELLPELVGLTDAFGFSDWELDTTVGNHDGAAYERMLEKAKADEEQNIGSKAEQERMYREYIRPILERGRKLTGGGGDAKL</sequence>
<dbReference type="InterPro" id="IPR036250">
    <property type="entry name" value="AcylCo_DH-like_C"/>
</dbReference>
<dbReference type="Pfam" id="PF01756">
    <property type="entry name" value="ACOX"/>
    <property type="match status" value="1"/>
</dbReference>
<evidence type="ECO:0000259" key="14">
    <source>
        <dbReference type="Pfam" id="PF14749"/>
    </source>
</evidence>
<dbReference type="GO" id="GO:0071949">
    <property type="term" value="F:FAD binding"/>
    <property type="evidence" value="ECO:0007669"/>
    <property type="project" value="InterPro"/>
</dbReference>
<evidence type="ECO:0000256" key="4">
    <source>
        <dbReference type="ARBA" id="ARBA00022630"/>
    </source>
</evidence>
<evidence type="ECO:0000313" key="16">
    <source>
        <dbReference type="EMBL" id="CDR45483.1"/>
    </source>
</evidence>
<keyword evidence="5 10" id="KW-0274">FAD</keyword>
<keyword evidence="8" id="KW-0443">Lipid metabolism</keyword>
<evidence type="ECO:0000256" key="7">
    <source>
        <dbReference type="ARBA" id="ARBA00023002"/>
    </source>
</evidence>
<accession>A0A061BC65</accession>
<keyword evidence="6" id="KW-0276">Fatty acid metabolism</keyword>
<dbReference type="AlphaFoldDB" id="A0A061BC65"/>
<keyword evidence="9" id="KW-0576">Peroxisome</keyword>
<dbReference type="FunFam" id="2.40.110.10:FF:000003">
    <property type="entry name" value="Acyl-coenzyme A oxidase"/>
    <property type="match status" value="1"/>
</dbReference>
<keyword evidence="7" id="KW-0560">Oxidoreductase</keyword>
<organism evidence="16">
    <name type="scientific">Rhodotorula toruloides</name>
    <name type="common">Yeast</name>
    <name type="synonym">Rhodosporidium toruloides</name>
    <dbReference type="NCBI Taxonomy" id="5286"/>
    <lineage>
        <taxon>Eukaryota</taxon>
        <taxon>Fungi</taxon>
        <taxon>Dikarya</taxon>
        <taxon>Basidiomycota</taxon>
        <taxon>Pucciniomycotina</taxon>
        <taxon>Microbotryomycetes</taxon>
        <taxon>Sporidiobolales</taxon>
        <taxon>Sporidiobolaceae</taxon>
        <taxon>Rhodotorula</taxon>
    </lineage>
</organism>
<dbReference type="GO" id="GO:0005504">
    <property type="term" value="F:fatty acid binding"/>
    <property type="evidence" value="ECO:0007669"/>
    <property type="project" value="TreeGrafter"/>
</dbReference>
<dbReference type="GO" id="GO:0005777">
    <property type="term" value="C:peroxisome"/>
    <property type="evidence" value="ECO:0007669"/>
    <property type="project" value="UniProtKB-SubCell"/>
</dbReference>
<evidence type="ECO:0000256" key="1">
    <source>
        <dbReference type="ARBA" id="ARBA00001974"/>
    </source>
</evidence>
<dbReference type="InterPro" id="IPR055060">
    <property type="entry name" value="ACOX_C_alpha1"/>
</dbReference>
<dbReference type="PANTHER" id="PTHR10909">
    <property type="entry name" value="ELECTRON TRANSPORT OXIDOREDUCTASE"/>
    <property type="match status" value="1"/>
</dbReference>
<dbReference type="Gene3D" id="2.40.110.10">
    <property type="entry name" value="Butyryl-CoA Dehydrogenase, subunit A, domain 2"/>
    <property type="match status" value="1"/>
</dbReference>
<dbReference type="SUPFAM" id="SSF56645">
    <property type="entry name" value="Acyl-CoA dehydrogenase NM domain-like"/>
    <property type="match status" value="1"/>
</dbReference>
<evidence type="ECO:0000256" key="9">
    <source>
        <dbReference type="ARBA" id="ARBA00023140"/>
    </source>
</evidence>
<dbReference type="InterPro" id="IPR046373">
    <property type="entry name" value="Acyl-CoA_Oxase/DH_mid-dom_sf"/>
</dbReference>
<evidence type="ECO:0000256" key="2">
    <source>
        <dbReference type="ARBA" id="ARBA00004275"/>
    </source>
</evidence>
<evidence type="ECO:0000256" key="12">
    <source>
        <dbReference type="PIRSR" id="PIRSR000168-2"/>
    </source>
</evidence>
<evidence type="ECO:0000256" key="6">
    <source>
        <dbReference type="ARBA" id="ARBA00022832"/>
    </source>
</evidence>
<dbReference type="GO" id="GO:0033540">
    <property type="term" value="P:fatty acid beta-oxidation using acyl-CoA oxidase"/>
    <property type="evidence" value="ECO:0007669"/>
    <property type="project" value="UniProtKB-UniPathway"/>
</dbReference>
<dbReference type="InterPro" id="IPR029320">
    <property type="entry name" value="Acyl-CoA_ox_N"/>
</dbReference>
<evidence type="ECO:0000259" key="13">
    <source>
        <dbReference type="Pfam" id="PF01756"/>
    </source>
</evidence>
<feature type="active site" description="Proton acceptor" evidence="11">
    <location>
        <position position="434"/>
    </location>
</feature>
<feature type="binding site" evidence="12">
    <location>
        <position position="141"/>
    </location>
    <ligand>
        <name>FAD</name>
        <dbReference type="ChEBI" id="CHEBI:57692"/>
    </ligand>
</feature>
<proteinExistence type="inferred from homology"/>
<dbReference type="GO" id="GO:0055088">
    <property type="term" value="P:lipid homeostasis"/>
    <property type="evidence" value="ECO:0007669"/>
    <property type="project" value="TreeGrafter"/>
</dbReference>
<feature type="domain" description="Acyl-CoA oxidase C-alpha1" evidence="15">
    <location>
        <begin position="281"/>
        <end position="448"/>
    </location>
</feature>
<dbReference type="InterPro" id="IPR002655">
    <property type="entry name" value="Acyl-CoA_oxidase_C"/>
</dbReference>
<dbReference type="InterPro" id="IPR009100">
    <property type="entry name" value="AcylCoA_DH/oxidase_NM_dom_sf"/>
</dbReference>
<dbReference type="Gene3D" id="1.20.140.10">
    <property type="entry name" value="Butyryl-CoA Dehydrogenase, subunit A, domain 3"/>
    <property type="match status" value="2"/>
</dbReference>
<dbReference type="EMBL" id="LK052946">
    <property type="protein sequence ID" value="CDR45483.1"/>
    <property type="molecule type" value="Genomic_DNA"/>
</dbReference>
<dbReference type="OrthoDB" id="538336at2759"/>
<dbReference type="Pfam" id="PF14749">
    <property type="entry name" value="Acyl-CoA_ox_N"/>
    <property type="match status" value="1"/>
</dbReference>
<name>A0A061BC65_RHOTO</name>
<dbReference type="InterPro" id="IPR012258">
    <property type="entry name" value="Acyl-CoA_oxidase"/>
</dbReference>
<feature type="binding site" evidence="12">
    <location>
        <position position="180"/>
    </location>
    <ligand>
        <name>FAD</name>
        <dbReference type="ChEBI" id="CHEBI:57692"/>
    </ligand>
</feature>
<evidence type="ECO:0000256" key="11">
    <source>
        <dbReference type="PIRSR" id="PIRSR000168-1"/>
    </source>
</evidence>
<comment type="similarity">
    <text evidence="3 10">Belongs to the acyl-CoA oxidase family.</text>
</comment>
<dbReference type="InterPro" id="IPR037069">
    <property type="entry name" value="AcylCoA_DH/ox_N_sf"/>
</dbReference>
<dbReference type="Pfam" id="PF22924">
    <property type="entry name" value="ACOX_C_alpha1"/>
    <property type="match status" value="1"/>
</dbReference>
<reference evidence="16" key="1">
    <citation type="journal article" date="2014" name="Genome Announc.">
        <title>Draft genome sequence of Rhodosporidium toruloides CECT1137, an oleaginous yeast of biotechnological interest.</title>
        <authorList>
            <person name="Morin N."/>
            <person name="Calcas X."/>
            <person name="Devillers H."/>
            <person name="Durrens P."/>
            <person name="Sherman D.J."/>
            <person name="Nicaud J.-M."/>
            <person name="Neuveglise C."/>
        </authorList>
    </citation>
    <scope>NUCLEOTIDE SEQUENCE</scope>
    <source>
        <strain evidence="16">CECT1137</strain>
    </source>
</reference>
<keyword evidence="4 10" id="KW-0285">Flavoprotein</keyword>
<dbReference type="PIRSF" id="PIRSF000168">
    <property type="entry name" value="Acyl-CoA_oxidase"/>
    <property type="match status" value="1"/>
</dbReference>
<comment type="subcellular location">
    <subcellularLocation>
        <location evidence="2">Peroxisome</location>
    </subcellularLocation>
</comment>
<feature type="domain" description="Acyl-CoA oxidase C-terminal" evidence="13">
    <location>
        <begin position="525"/>
        <end position="695"/>
    </location>
</feature>
<protein>
    <recommendedName>
        <fullName evidence="10">Acyl-coenzyme A oxidase</fullName>
    </recommendedName>
</protein>
<dbReference type="UniPathway" id="UPA00661"/>
<comment type="cofactor">
    <cofactor evidence="1">
        <name>FAD</name>
        <dbReference type="ChEBI" id="CHEBI:57692"/>
    </cofactor>
</comment>